<dbReference type="PANTHER" id="PTHR45266">
    <property type="entry name" value="OXALOACETATE DECARBOXYLASE ALPHA CHAIN"/>
    <property type="match status" value="1"/>
</dbReference>
<comment type="caution">
    <text evidence="10">The sequence shown here is derived from an EMBL/GenBank/DDBJ whole genome shotgun (WGS) entry which is preliminary data.</text>
</comment>
<dbReference type="PRINTS" id="PR01071">
    <property type="entry name" value="ACOABIOTINCC"/>
</dbReference>
<dbReference type="InterPro" id="IPR001882">
    <property type="entry name" value="Biotin_BS"/>
</dbReference>
<evidence type="ECO:0000256" key="5">
    <source>
        <dbReference type="ARBA" id="ARBA00023098"/>
    </source>
</evidence>
<evidence type="ECO:0000313" key="11">
    <source>
        <dbReference type="Proteomes" id="UP001500339"/>
    </source>
</evidence>
<proteinExistence type="predicted"/>
<dbReference type="InterPro" id="IPR000089">
    <property type="entry name" value="Biotin_lipoyl"/>
</dbReference>
<accession>A0ABN1J237</accession>
<dbReference type="Gene3D" id="2.40.50.100">
    <property type="match status" value="1"/>
</dbReference>
<dbReference type="CDD" id="cd06850">
    <property type="entry name" value="biotinyl_domain"/>
    <property type="match status" value="1"/>
</dbReference>
<keyword evidence="11" id="KW-1185">Reference proteome</keyword>
<evidence type="ECO:0000256" key="2">
    <source>
        <dbReference type="ARBA" id="ARBA00017562"/>
    </source>
</evidence>
<evidence type="ECO:0000256" key="4">
    <source>
        <dbReference type="ARBA" id="ARBA00022832"/>
    </source>
</evidence>
<keyword evidence="6 8" id="KW-0275">Fatty acid biosynthesis</keyword>
<evidence type="ECO:0000256" key="8">
    <source>
        <dbReference type="RuleBase" id="RU364072"/>
    </source>
</evidence>
<dbReference type="InterPro" id="IPR011053">
    <property type="entry name" value="Single_hybrid_motif"/>
</dbReference>
<dbReference type="Proteomes" id="UP001500339">
    <property type="component" value="Unassembled WGS sequence"/>
</dbReference>
<organism evidence="10 11">
    <name type="scientific">Clostridium malenominatum</name>
    <dbReference type="NCBI Taxonomy" id="1539"/>
    <lineage>
        <taxon>Bacteria</taxon>
        <taxon>Bacillati</taxon>
        <taxon>Bacillota</taxon>
        <taxon>Clostridia</taxon>
        <taxon>Eubacteriales</taxon>
        <taxon>Clostridiaceae</taxon>
        <taxon>Clostridium</taxon>
    </lineage>
</organism>
<dbReference type="Pfam" id="PF00364">
    <property type="entry name" value="Biotin_lipoyl"/>
    <property type="match status" value="1"/>
</dbReference>
<dbReference type="PROSITE" id="PS00188">
    <property type="entry name" value="BIOTIN"/>
    <property type="match status" value="1"/>
</dbReference>
<sequence length="156" mass="17407">MDFKGIAELVKVVSDSKVTNLEIQENGLSIKIAKELEKVFIKELKEESIYPVVQDTKVNNIIDTVEEAIKEAAQEEENIKIISSPIVGTFYSSPSPDKEPFVKVGSKVKKGDTLCIVEAMKLMNEIYSEVDGEVVEIIAKEGDMVEYGGELFKIKY</sequence>
<dbReference type="RefSeq" id="WP_343769806.1">
    <property type="nucleotide sequence ID" value="NZ_BAAACF010000002.1"/>
</dbReference>
<dbReference type="EMBL" id="BAAACF010000002">
    <property type="protein sequence ID" value="GAA0726365.1"/>
    <property type="molecule type" value="Genomic_DNA"/>
</dbReference>
<feature type="domain" description="Lipoyl-binding" evidence="9">
    <location>
        <begin position="79"/>
        <end position="155"/>
    </location>
</feature>
<keyword evidence="5 8" id="KW-0443">Lipid metabolism</keyword>
<evidence type="ECO:0000256" key="1">
    <source>
        <dbReference type="ARBA" id="ARBA00005194"/>
    </source>
</evidence>
<dbReference type="PROSITE" id="PS50968">
    <property type="entry name" value="BIOTINYL_LIPOYL"/>
    <property type="match status" value="1"/>
</dbReference>
<gene>
    <name evidence="10" type="primary">accB</name>
    <name evidence="10" type="ORF">GCM10008905_22870</name>
</gene>
<dbReference type="SUPFAM" id="SSF51230">
    <property type="entry name" value="Single hybrid motif"/>
    <property type="match status" value="1"/>
</dbReference>
<keyword evidence="7 8" id="KW-0092">Biotin</keyword>
<dbReference type="NCBIfam" id="TIGR00531">
    <property type="entry name" value="BCCP"/>
    <property type="match status" value="1"/>
</dbReference>
<evidence type="ECO:0000256" key="6">
    <source>
        <dbReference type="ARBA" id="ARBA00023160"/>
    </source>
</evidence>
<reference evidence="10 11" key="1">
    <citation type="journal article" date="2019" name="Int. J. Syst. Evol. Microbiol.">
        <title>The Global Catalogue of Microorganisms (GCM) 10K type strain sequencing project: providing services to taxonomists for standard genome sequencing and annotation.</title>
        <authorList>
            <consortium name="The Broad Institute Genomics Platform"/>
            <consortium name="The Broad Institute Genome Sequencing Center for Infectious Disease"/>
            <person name="Wu L."/>
            <person name="Ma J."/>
        </authorList>
    </citation>
    <scope>NUCLEOTIDE SEQUENCE [LARGE SCALE GENOMIC DNA]</scope>
    <source>
        <strain evidence="10 11">JCM 1405</strain>
    </source>
</reference>
<dbReference type="PANTHER" id="PTHR45266:SF3">
    <property type="entry name" value="OXALOACETATE DECARBOXYLASE ALPHA CHAIN"/>
    <property type="match status" value="1"/>
</dbReference>
<evidence type="ECO:0000256" key="7">
    <source>
        <dbReference type="ARBA" id="ARBA00023267"/>
    </source>
</evidence>
<evidence type="ECO:0000313" key="10">
    <source>
        <dbReference type="EMBL" id="GAA0726365.1"/>
    </source>
</evidence>
<comment type="function">
    <text evidence="8">This protein is a component of the acetyl coenzyme A carboxylase complex; first, biotin carboxylase catalyzes the carboxylation of the carrier protein and then the transcarboxylase transfers the carboxyl group to form malonyl-CoA.</text>
</comment>
<evidence type="ECO:0000256" key="3">
    <source>
        <dbReference type="ARBA" id="ARBA00022516"/>
    </source>
</evidence>
<protein>
    <recommendedName>
        <fullName evidence="2 8">Biotin carboxyl carrier protein of acetyl-CoA carboxylase</fullName>
    </recommendedName>
</protein>
<keyword evidence="4 8" id="KW-0276">Fatty acid metabolism</keyword>
<dbReference type="InterPro" id="IPR001249">
    <property type="entry name" value="AcCoA_biotinCC"/>
</dbReference>
<name>A0ABN1J237_9CLOT</name>
<keyword evidence="3 8" id="KW-0444">Lipid biosynthesis</keyword>
<dbReference type="InterPro" id="IPR050709">
    <property type="entry name" value="Biotin_Carboxyl_Carrier/Decarb"/>
</dbReference>
<comment type="pathway">
    <text evidence="1 8">Lipid metabolism; fatty acid biosynthesis.</text>
</comment>
<evidence type="ECO:0000259" key="9">
    <source>
        <dbReference type="PROSITE" id="PS50968"/>
    </source>
</evidence>